<accession>A0A512NT84</accession>
<dbReference type="OrthoDB" id="9804753at2"/>
<reference evidence="1 2" key="1">
    <citation type="submission" date="2019-07" db="EMBL/GenBank/DDBJ databases">
        <title>Whole genome shotgun sequence of Reyranella soli NBRC 108950.</title>
        <authorList>
            <person name="Hosoyama A."/>
            <person name="Uohara A."/>
            <person name="Ohji S."/>
            <person name="Ichikawa N."/>
        </authorList>
    </citation>
    <scope>NUCLEOTIDE SEQUENCE [LARGE SCALE GENOMIC DNA]</scope>
    <source>
        <strain evidence="1 2">NBRC 108950</strain>
    </source>
</reference>
<gene>
    <name evidence="1" type="ORF">RSO01_93260</name>
</gene>
<protein>
    <submittedName>
        <fullName evidence="1">Uncharacterized protein</fullName>
    </submittedName>
</protein>
<keyword evidence="2" id="KW-1185">Reference proteome</keyword>
<comment type="caution">
    <text evidence="1">The sequence shown here is derived from an EMBL/GenBank/DDBJ whole genome shotgun (WGS) entry which is preliminary data.</text>
</comment>
<organism evidence="1 2">
    <name type="scientific">Reyranella soli</name>
    <dbReference type="NCBI Taxonomy" id="1230389"/>
    <lineage>
        <taxon>Bacteria</taxon>
        <taxon>Pseudomonadati</taxon>
        <taxon>Pseudomonadota</taxon>
        <taxon>Alphaproteobacteria</taxon>
        <taxon>Hyphomicrobiales</taxon>
        <taxon>Reyranellaceae</taxon>
        <taxon>Reyranella</taxon>
    </lineage>
</organism>
<proteinExistence type="predicted"/>
<dbReference type="EMBL" id="BKAJ01000327">
    <property type="protein sequence ID" value="GEP62160.1"/>
    <property type="molecule type" value="Genomic_DNA"/>
</dbReference>
<dbReference type="AlphaFoldDB" id="A0A512NT84"/>
<name>A0A512NT84_9HYPH</name>
<sequence>MKMQFDEVIVKRQRLRELTSEDEDGTAGDIVIGVCWLLEKFASRARASGPECVSARARFLELVTGDEDGWSLGDFYESALAKAVSEDVRAMRRVRFINPEPFGDGRVVGRSAWDSWLAFVVERADGLDAVQSDLIGDVELQAAE</sequence>
<evidence type="ECO:0000313" key="2">
    <source>
        <dbReference type="Proteomes" id="UP000321058"/>
    </source>
</evidence>
<evidence type="ECO:0000313" key="1">
    <source>
        <dbReference type="EMBL" id="GEP62160.1"/>
    </source>
</evidence>
<dbReference type="Proteomes" id="UP000321058">
    <property type="component" value="Unassembled WGS sequence"/>
</dbReference>